<reference evidence="2" key="1">
    <citation type="journal article" date="2024" name="IScience">
        <title>Strigolactones Initiate the Formation of Haustorium-like Structures in Castilleja.</title>
        <authorList>
            <person name="Buerger M."/>
            <person name="Peterson D."/>
            <person name="Chory J."/>
        </authorList>
    </citation>
    <scope>NUCLEOTIDE SEQUENCE [LARGE SCALE GENOMIC DNA]</scope>
</reference>
<evidence type="ECO:0000313" key="1">
    <source>
        <dbReference type="EMBL" id="KAL3615026.1"/>
    </source>
</evidence>
<dbReference type="Proteomes" id="UP001632038">
    <property type="component" value="Unassembled WGS sequence"/>
</dbReference>
<keyword evidence="2" id="KW-1185">Reference proteome</keyword>
<gene>
    <name evidence="1" type="ORF">CASFOL_040687</name>
</gene>
<comment type="caution">
    <text evidence="1">The sequence shown here is derived from an EMBL/GenBank/DDBJ whole genome shotgun (WGS) entry which is preliminary data.</text>
</comment>
<sequence>MKNSIASIHHASLTNFRDKNCWYKWRKILNKNNRHSSNLEAHHFLFGNWERIDVDTWPDYPKDANTRPDWAKSYFKRFLRSSHLTISWVKDLYRLIYYSLRFTV</sequence>
<name>A0ABD3BD54_9LAMI</name>
<protein>
    <submittedName>
        <fullName evidence="1">Uncharacterized protein</fullName>
    </submittedName>
</protein>
<evidence type="ECO:0000313" key="2">
    <source>
        <dbReference type="Proteomes" id="UP001632038"/>
    </source>
</evidence>
<proteinExistence type="predicted"/>
<dbReference type="EMBL" id="JAVIJP010000100">
    <property type="protein sequence ID" value="KAL3615026.1"/>
    <property type="molecule type" value="Genomic_DNA"/>
</dbReference>
<organism evidence="1 2">
    <name type="scientific">Castilleja foliolosa</name>
    <dbReference type="NCBI Taxonomy" id="1961234"/>
    <lineage>
        <taxon>Eukaryota</taxon>
        <taxon>Viridiplantae</taxon>
        <taxon>Streptophyta</taxon>
        <taxon>Embryophyta</taxon>
        <taxon>Tracheophyta</taxon>
        <taxon>Spermatophyta</taxon>
        <taxon>Magnoliopsida</taxon>
        <taxon>eudicotyledons</taxon>
        <taxon>Gunneridae</taxon>
        <taxon>Pentapetalae</taxon>
        <taxon>asterids</taxon>
        <taxon>lamiids</taxon>
        <taxon>Lamiales</taxon>
        <taxon>Orobanchaceae</taxon>
        <taxon>Pedicularideae</taxon>
        <taxon>Castillejinae</taxon>
        <taxon>Castilleja</taxon>
    </lineage>
</organism>
<accession>A0ABD3BD54</accession>
<dbReference type="AlphaFoldDB" id="A0ABD3BD54"/>